<feature type="compositionally biased region" description="Polar residues" evidence="11">
    <location>
        <begin position="1871"/>
        <end position="1880"/>
    </location>
</feature>
<feature type="compositionally biased region" description="Polar residues" evidence="11">
    <location>
        <begin position="858"/>
        <end position="870"/>
    </location>
</feature>
<dbReference type="InterPro" id="IPR011993">
    <property type="entry name" value="PH-like_dom_sf"/>
</dbReference>
<keyword evidence="7 12" id="KW-1133">Transmembrane helix</keyword>
<organism evidence="15 16">
    <name type="scientific">Talaromyces islandicus</name>
    <name type="common">Penicillium islandicum</name>
    <dbReference type="NCBI Taxonomy" id="28573"/>
    <lineage>
        <taxon>Eukaryota</taxon>
        <taxon>Fungi</taxon>
        <taxon>Dikarya</taxon>
        <taxon>Ascomycota</taxon>
        <taxon>Pezizomycotina</taxon>
        <taxon>Eurotiomycetes</taxon>
        <taxon>Eurotiomycetidae</taxon>
        <taxon>Eurotiales</taxon>
        <taxon>Trichocomaceae</taxon>
        <taxon>Talaromyces</taxon>
        <taxon>Talaromyces sect. Islandici</taxon>
    </lineage>
</organism>
<dbReference type="Pfam" id="PF00620">
    <property type="entry name" value="RhoGAP"/>
    <property type="match status" value="1"/>
</dbReference>
<evidence type="ECO:0000256" key="5">
    <source>
        <dbReference type="ARBA" id="ARBA00022792"/>
    </source>
</evidence>
<sequence length="1921" mass="213268">MLPLFMIQSTGPIFARDLRTQSYISPLSLLKPTPAAQNFPRRQYYGRSRPREQRRINSKIASGSLLVLTANSVAETGTTTCAVSNSKNGCARSLHYSTKKRTLETLARQLWRRTIHTQHDDSSGESPERNESKSEDVPKEQLKPENKESTSVNKNLRERLPNLHHFHRPTKEELLAAATGFWSRLRVRFKWFSIRSVRPFNLDEIGTLFSWVLLGHMLWIILGTTTFFSLLIFAINTVFAQETLARWVGNYLTKSSGVKVVFESAIVPKWSHGVITFKNVFVSRRPGHGEGHVSKGSSRTAAAAAAAAAALSDTKDSEADDQEEDTNYTQFDVSIDTVNVTLSFTKWFNGKGPLRDVEVKGIRGVVDRTHVHWENTDPDPKSYRHEHNPGDFEIDSFKMEDLLVTIYQPNNFRPFSVSIFSCDLPQLRKQWLFYDFLSANMISGSYDNSLFTIHPRQTHSFTGTQLNAHGEEGIGNSPWKKQSRIRIDGLNIDHLNRGVEGPFSWIHEGGVDIVADIMLPTDNNDGLAKVVSDFYDRVEATVTSHRYPPDVDQTHPPHWGLSLTTDENDKRFLVTDLRIHLTNVRAVVPLFNRDLSYINNALIRPIVAYINSRRTFIPVHCRLIKRLDDFDGSWTVFDSGLMDDLSAATYDAFARDVMDDQARKRRFKKVGFWSLQLAAQAIFLGMAGNIVMSEANINGGRNRMAESSDAAASNTSPSDSPTQSPPSLLHNKAGVRGNLPRTSSIDSAISSISSISNSQKSALDSNVDISNLIATAGSAEAVIVHLLKERHHAVSRNEQLWRLLEKQRALVLGLNKDLERAVKDREKYRKRLKELQSQPVPLAVNTAAESQPRKDSSPIEQNPKSTSSGSPLLDKNLTPSPYSAYRPQEDPKSLSSQTQLAERSRNNAVQPNPTAAPSIELPKLPPPNRKPPPAPLNLNQIHRRSSPIDPNAPPLDSDSDYEDNDRGRRRTREEDDEEREAAAVREQEARSRSTKQKTVAVEPTSFPTTPKGIPSSPRKLAPSAPHNGNGQFAATDSLAAIVNSNILGHDRVGILASTPGLPMSPRPGDRPLGSPLPRQPRDGSGVILSPPMSPRTVVTGLPQSPRATKMPTQKPPHQIDGNSRSLPSIDSTVRSDSRGSPYSLNRTIYQGLVSDDYPGLLLPPNALPSIEVKVASSRLRPSRTSYMGGRPTDEEQVFILSVFSRSSRSELWRVEKVIQALPQLDYQVRQGCDFTGRLPDRSIFSGHSPAKVDTRRDALNLYFETLLDTPMTESVALVICRFLSSDAIEPRDDETNLLKANGKATPELVRGPNGKLRKEGYLTKRGKNFGGWKSRYFVLHGPEFKYFESPSGAHLGTIKLHNAQIGKQSQGGQNQSPSRAEDDSDNHYRHAFLILEPKKKDSSALVRHVLCAESDEERDLWVDALLQYVDDLSSDDEKTPGTPVKQSQKMVKNPASTNPKTQNLQNNRKGSVKGSDSPDPRPLEGVQSFSFDDAVAAEPPVFGTTYEKESAKTSPALGDSTNAENPVSGAQGPKIISGPTNGAVIQDVGAWGNKPATSTKEKKRSIWGFRARSSSDLAAAEAATQNNGSSSDRRDPVRPVFGMHLAEAVQSCPPRNVPDADLPAVAYRCIEYLQAKGAASEEGIFRLSGSNVVIKALKERFNTEGDVDFLSDDNYYDVHAVASLFKQYLRELPTTVLTLELQYDFRRVPELEDKEQKIAALNVLVHMLPKPNLALLSALSRFLIQIVDNADVNKMTLRNVGIVFAPTLNMPAPVFSLFLTEYDSIFGDLADHIKTAGLHVNPPILPEDVRSPRHQVFPTVAYNQGPAPTPAYNQTSFFVTDDADVVSQDSIRANYDTGFVPMQSYDKPRPRQQQDNSQRTARMLDPNDNSRAAKAQRRESSMLFMDMNQQRKSSLSQYGDE</sequence>
<feature type="region of interest" description="Disordered" evidence="11">
    <location>
        <begin position="1858"/>
        <end position="1921"/>
    </location>
</feature>
<evidence type="ECO:0000256" key="12">
    <source>
        <dbReference type="SAM" id="Phobius"/>
    </source>
</evidence>
<feature type="region of interest" description="Disordered" evidence="11">
    <location>
        <begin position="832"/>
        <end position="1031"/>
    </location>
</feature>
<dbReference type="PROSITE" id="PS50238">
    <property type="entry name" value="RHOGAP"/>
    <property type="match status" value="1"/>
</dbReference>
<feature type="compositionally biased region" description="Polar residues" evidence="11">
    <location>
        <begin position="893"/>
        <end position="915"/>
    </location>
</feature>
<dbReference type="Pfam" id="PF08118">
    <property type="entry name" value="MDM31_MDM32"/>
    <property type="match status" value="1"/>
</dbReference>
<feature type="compositionally biased region" description="Basic and acidic residues" evidence="11">
    <location>
        <begin position="117"/>
        <end position="148"/>
    </location>
</feature>
<feature type="domain" description="Rho-GAP" evidence="14">
    <location>
        <begin position="1603"/>
        <end position="1797"/>
    </location>
</feature>
<evidence type="ECO:0000313" key="15">
    <source>
        <dbReference type="EMBL" id="CRG87905.1"/>
    </source>
</evidence>
<evidence type="ECO:0000259" key="14">
    <source>
        <dbReference type="PROSITE" id="PS50238"/>
    </source>
</evidence>
<proteinExistence type="inferred from homology"/>
<feature type="region of interest" description="Disordered" evidence="11">
    <location>
        <begin position="1365"/>
        <end position="1386"/>
    </location>
</feature>
<keyword evidence="4 12" id="KW-0812">Transmembrane</keyword>
<dbReference type="Pfam" id="PF00169">
    <property type="entry name" value="PH"/>
    <property type="match status" value="1"/>
</dbReference>
<dbReference type="PROSITE" id="PS50003">
    <property type="entry name" value="PH_DOMAIN"/>
    <property type="match status" value="1"/>
</dbReference>
<keyword evidence="8" id="KW-0496">Mitochondrion</keyword>
<evidence type="ECO:0000256" key="3">
    <source>
        <dbReference type="ARBA" id="ARBA00022468"/>
    </source>
</evidence>
<accession>A0A0U1LXA0</accession>
<feature type="compositionally biased region" description="Polar residues" evidence="11">
    <location>
        <begin position="1365"/>
        <end position="1378"/>
    </location>
</feature>
<dbReference type="InterPro" id="IPR012571">
    <property type="entry name" value="Mdm31/Mdm32"/>
</dbReference>
<evidence type="ECO:0000256" key="1">
    <source>
        <dbReference type="ARBA" id="ARBA00004273"/>
    </source>
</evidence>
<feature type="compositionally biased region" description="Low complexity" evidence="11">
    <location>
        <begin position="713"/>
        <end position="727"/>
    </location>
</feature>
<comment type="function">
    <text evidence="10">Involved in the organization of the mitochondrial membranes and the global structure of the mitochondria. Also required for mitochondrial distribution and mobility as well as for the maintenance of mitochondrial DNA nucleoids structures.</text>
</comment>
<evidence type="ECO:0000256" key="2">
    <source>
        <dbReference type="ARBA" id="ARBA00005687"/>
    </source>
</evidence>
<keyword evidence="16" id="KW-1185">Reference proteome</keyword>
<dbReference type="Gene3D" id="2.30.29.30">
    <property type="entry name" value="Pleckstrin-homology domain (PH domain)/Phosphotyrosine-binding domain (PTB)"/>
    <property type="match status" value="1"/>
</dbReference>
<reference evidence="15 16" key="1">
    <citation type="submission" date="2015-04" db="EMBL/GenBank/DDBJ databases">
        <authorList>
            <person name="Syromyatnikov M.Y."/>
            <person name="Popov V.N."/>
        </authorList>
    </citation>
    <scope>NUCLEOTIDE SEQUENCE [LARGE SCALE GENOMIC DNA]</scope>
    <source>
        <strain evidence="15">WF-38-12</strain>
    </source>
</reference>
<keyword evidence="6" id="KW-0809">Transit peptide</keyword>
<feature type="transmembrane region" description="Helical" evidence="12">
    <location>
        <begin position="208"/>
        <end position="235"/>
    </location>
</feature>
<dbReference type="CDD" id="cd13277">
    <property type="entry name" value="PH_Bem3"/>
    <property type="match status" value="1"/>
</dbReference>
<dbReference type="STRING" id="28573.A0A0U1LXA0"/>
<evidence type="ECO:0000259" key="13">
    <source>
        <dbReference type="PROSITE" id="PS50003"/>
    </source>
</evidence>
<evidence type="ECO:0000256" key="7">
    <source>
        <dbReference type="ARBA" id="ARBA00022989"/>
    </source>
</evidence>
<feature type="compositionally biased region" description="Polar residues" evidence="11">
    <location>
        <begin position="1907"/>
        <end position="1921"/>
    </location>
</feature>
<dbReference type="PANTHER" id="PTHR31068">
    <property type="entry name" value="MITOCHONDRIAL DISTRIBUTION AND MORPHOLOGY PROTEIN 31"/>
    <property type="match status" value="1"/>
</dbReference>
<dbReference type="GO" id="GO:0005096">
    <property type="term" value="F:GTPase activator activity"/>
    <property type="evidence" value="ECO:0007669"/>
    <property type="project" value="UniProtKB-KW"/>
</dbReference>
<dbReference type="SUPFAM" id="SSF48350">
    <property type="entry name" value="GTPase activation domain, GAP"/>
    <property type="match status" value="1"/>
</dbReference>
<dbReference type="SMART" id="SM00324">
    <property type="entry name" value="RhoGAP"/>
    <property type="match status" value="1"/>
</dbReference>
<feature type="compositionally biased region" description="Pro residues" evidence="11">
    <location>
        <begin position="923"/>
        <end position="935"/>
    </location>
</feature>
<evidence type="ECO:0000313" key="16">
    <source>
        <dbReference type="Proteomes" id="UP000054383"/>
    </source>
</evidence>
<dbReference type="GO" id="GO:0005743">
    <property type="term" value="C:mitochondrial inner membrane"/>
    <property type="evidence" value="ECO:0007669"/>
    <property type="project" value="UniProtKB-SubCell"/>
</dbReference>
<feature type="compositionally biased region" description="Polar residues" evidence="11">
    <location>
        <begin position="1120"/>
        <end position="1139"/>
    </location>
</feature>
<evidence type="ECO:0000256" key="11">
    <source>
        <dbReference type="SAM" id="MobiDB-lite"/>
    </source>
</evidence>
<keyword evidence="5" id="KW-0999">Mitochondrion inner membrane</keyword>
<feature type="region of interest" description="Disordered" evidence="11">
    <location>
        <begin position="1058"/>
        <end position="1139"/>
    </location>
</feature>
<protein>
    <submittedName>
        <fullName evidence="15">Mitochondrial distribution and morphology protein 31</fullName>
    </submittedName>
</protein>
<feature type="region of interest" description="Disordered" evidence="11">
    <location>
        <begin position="703"/>
        <end position="740"/>
    </location>
</feature>
<evidence type="ECO:0000256" key="10">
    <source>
        <dbReference type="ARBA" id="ARBA00025191"/>
    </source>
</evidence>
<dbReference type="OrthoDB" id="185175at2759"/>
<comment type="similarity">
    <text evidence="2">Belongs to the MDM31/MDM32 family.</text>
</comment>
<dbReference type="SMART" id="SM00233">
    <property type="entry name" value="PH"/>
    <property type="match status" value="1"/>
</dbReference>
<feature type="region of interest" description="Disordered" evidence="11">
    <location>
        <begin position="1507"/>
        <end position="1537"/>
    </location>
</feature>
<evidence type="ECO:0000256" key="8">
    <source>
        <dbReference type="ARBA" id="ARBA00023128"/>
    </source>
</evidence>
<feature type="region of interest" description="Disordered" evidence="11">
    <location>
        <begin position="1433"/>
        <end position="1492"/>
    </location>
</feature>
<feature type="transmembrane region" description="Helical" evidence="12">
    <location>
        <begin position="670"/>
        <end position="692"/>
    </location>
</feature>
<dbReference type="SUPFAM" id="SSF50729">
    <property type="entry name" value="PH domain-like"/>
    <property type="match status" value="1"/>
</dbReference>
<dbReference type="FunFam" id="2.30.29.30:FF:000452">
    <property type="entry name" value="Rho GTPase activator (Bem3)"/>
    <property type="match status" value="1"/>
</dbReference>
<feature type="compositionally biased region" description="Basic and acidic residues" evidence="11">
    <location>
        <begin position="980"/>
        <end position="991"/>
    </location>
</feature>
<name>A0A0U1LXA0_TALIS</name>
<comment type="subcellular location">
    <subcellularLocation>
        <location evidence="1">Mitochondrion inner membrane</location>
    </subcellularLocation>
</comment>
<evidence type="ECO:0000256" key="4">
    <source>
        <dbReference type="ARBA" id="ARBA00022692"/>
    </source>
</evidence>
<dbReference type="GO" id="GO:0007165">
    <property type="term" value="P:signal transduction"/>
    <property type="evidence" value="ECO:0007669"/>
    <property type="project" value="InterPro"/>
</dbReference>
<feature type="region of interest" description="Disordered" evidence="11">
    <location>
        <begin position="115"/>
        <end position="154"/>
    </location>
</feature>
<dbReference type="InterPro" id="IPR001849">
    <property type="entry name" value="PH_domain"/>
</dbReference>
<keyword evidence="3" id="KW-0343">GTPase activation</keyword>
<dbReference type="GO" id="GO:0000001">
    <property type="term" value="P:mitochondrion inheritance"/>
    <property type="evidence" value="ECO:0007669"/>
    <property type="project" value="InterPro"/>
</dbReference>
<feature type="compositionally biased region" description="Polar residues" evidence="11">
    <location>
        <begin position="1444"/>
        <end position="1469"/>
    </location>
</feature>
<dbReference type="Gene3D" id="1.10.555.10">
    <property type="entry name" value="Rho GTPase activation protein"/>
    <property type="match status" value="1"/>
</dbReference>
<dbReference type="PANTHER" id="PTHR31068:SF0">
    <property type="entry name" value="MITOCHONDRIAL DISTRIBUTION AND MORPHOLOGY PROTEIN 31"/>
    <property type="match status" value="1"/>
</dbReference>
<dbReference type="Proteomes" id="UP000054383">
    <property type="component" value="Unassembled WGS sequence"/>
</dbReference>
<dbReference type="InterPro" id="IPR008936">
    <property type="entry name" value="Rho_GTPase_activation_prot"/>
</dbReference>
<evidence type="ECO:0000256" key="6">
    <source>
        <dbReference type="ARBA" id="ARBA00022946"/>
    </source>
</evidence>
<dbReference type="GO" id="GO:0007005">
    <property type="term" value="P:mitochondrion organization"/>
    <property type="evidence" value="ECO:0007669"/>
    <property type="project" value="InterPro"/>
</dbReference>
<dbReference type="InterPro" id="IPR000198">
    <property type="entry name" value="RhoGAP_dom"/>
</dbReference>
<dbReference type="EMBL" id="CVMT01000004">
    <property type="protein sequence ID" value="CRG87905.1"/>
    <property type="molecule type" value="Genomic_DNA"/>
</dbReference>
<keyword evidence="9 12" id="KW-0472">Membrane</keyword>
<evidence type="ECO:0000256" key="9">
    <source>
        <dbReference type="ARBA" id="ARBA00023136"/>
    </source>
</evidence>
<feature type="domain" description="PH" evidence="13">
    <location>
        <begin position="1315"/>
        <end position="1430"/>
    </location>
</feature>
<gene>
    <name evidence="15" type="ORF">PISL3812_04927</name>
</gene>